<dbReference type="EMBL" id="NIRI02000042">
    <property type="protein sequence ID" value="KAG5447506.1"/>
    <property type="molecule type" value="Genomic_DNA"/>
</dbReference>
<reference evidence="1 2" key="1">
    <citation type="journal article" date="2018" name="Biotechnol. Adv.">
        <title>Improved genomic resources and new bioinformatic workflow for the carcinogenic parasite Clonorchis sinensis: Biotechnological implications.</title>
        <authorList>
            <person name="Wang D."/>
            <person name="Korhonen P.K."/>
            <person name="Gasser R.B."/>
            <person name="Young N.D."/>
        </authorList>
    </citation>
    <scope>NUCLEOTIDE SEQUENCE [LARGE SCALE GENOMIC DNA]</scope>
    <source>
        <strain evidence="1">Cs-k2</strain>
    </source>
</reference>
<proteinExistence type="predicted"/>
<name>A0A3R7D6J1_CLOSI</name>
<sequence length="54" mass="6218">MVFQLTLEENFRALPPDFLCIQPYVGTEHHTLASRKGILSNRIHGRDRVLLSRA</sequence>
<dbReference type="AlphaFoldDB" id="A0A3R7D6J1"/>
<evidence type="ECO:0000313" key="2">
    <source>
        <dbReference type="Proteomes" id="UP000286415"/>
    </source>
</evidence>
<keyword evidence="2" id="KW-1185">Reference proteome</keyword>
<dbReference type="InParanoid" id="A0A3R7D6J1"/>
<protein>
    <submittedName>
        <fullName evidence="1">Uncharacterized protein</fullName>
    </submittedName>
</protein>
<reference evidence="1 2" key="2">
    <citation type="journal article" date="2021" name="Genomics">
        <title>High-quality reference genome for Clonorchis sinensis.</title>
        <authorList>
            <person name="Young N.D."/>
            <person name="Stroehlein A.J."/>
            <person name="Kinkar L."/>
            <person name="Wang T."/>
            <person name="Sohn W.M."/>
            <person name="Chang B.C.H."/>
            <person name="Kaur P."/>
            <person name="Weisz D."/>
            <person name="Dudchenko O."/>
            <person name="Aiden E.L."/>
            <person name="Korhonen P.K."/>
            <person name="Gasser R.B."/>
        </authorList>
    </citation>
    <scope>NUCLEOTIDE SEQUENCE [LARGE SCALE GENOMIC DNA]</scope>
    <source>
        <strain evidence="1">Cs-k2</strain>
    </source>
</reference>
<organism evidence="1 2">
    <name type="scientific">Clonorchis sinensis</name>
    <name type="common">Chinese liver fluke</name>
    <dbReference type="NCBI Taxonomy" id="79923"/>
    <lineage>
        <taxon>Eukaryota</taxon>
        <taxon>Metazoa</taxon>
        <taxon>Spiralia</taxon>
        <taxon>Lophotrochozoa</taxon>
        <taxon>Platyhelminthes</taxon>
        <taxon>Trematoda</taxon>
        <taxon>Digenea</taxon>
        <taxon>Opisthorchiida</taxon>
        <taxon>Opisthorchiata</taxon>
        <taxon>Opisthorchiidae</taxon>
        <taxon>Clonorchis</taxon>
    </lineage>
</organism>
<comment type="caution">
    <text evidence="1">The sequence shown here is derived from an EMBL/GenBank/DDBJ whole genome shotgun (WGS) entry which is preliminary data.</text>
</comment>
<accession>A0A3R7D6J1</accession>
<gene>
    <name evidence="1" type="ORF">CSKR_109042</name>
</gene>
<evidence type="ECO:0000313" key="1">
    <source>
        <dbReference type="EMBL" id="KAG5447506.1"/>
    </source>
</evidence>
<dbReference type="Proteomes" id="UP000286415">
    <property type="component" value="Unassembled WGS sequence"/>
</dbReference>